<evidence type="ECO:0000313" key="3">
    <source>
        <dbReference type="EMBL" id="MFC6254690.1"/>
    </source>
</evidence>
<dbReference type="InterPro" id="IPR025016">
    <property type="entry name" value="DUF3955"/>
</dbReference>
<evidence type="ECO:0000259" key="2">
    <source>
        <dbReference type="Pfam" id="PF13127"/>
    </source>
</evidence>
<dbReference type="RefSeq" id="WP_137631926.1">
    <property type="nucleotide sequence ID" value="NZ_BJDO01000093.1"/>
</dbReference>
<keyword evidence="1" id="KW-1133">Transmembrane helix</keyword>
<gene>
    <name evidence="3" type="ORF">ACFP1H_08860</name>
</gene>
<dbReference type="EMBL" id="JBHSSA010000078">
    <property type="protein sequence ID" value="MFC6254690.1"/>
    <property type="molecule type" value="Genomic_DNA"/>
</dbReference>
<name>A0ABW1TAX2_9LACO</name>
<feature type="transmembrane region" description="Helical" evidence="1">
    <location>
        <begin position="45"/>
        <end position="67"/>
    </location>
</feature>
<sequence>MIKTRLHYWTLIFGIIFLLAGVICFTIRLFTPSYIGENGVLHEPFYLVILGYFGLFAGVIFSCISFLTRNRTK</sequence>
<comment type="caution">
    <text evidence="3">The sequence shown here is derived from an EMBL/GenBank/DDBJ whole genome shotgun (WGS) entry which is preliminary data.</text>
</comment>
<keyword evidence="1" id="KW-0472">Membrane</keyword>
<dbReference type="Proteomes" id="UP001596190">
    <property type="component" value="Unassembled WGS sequence"/>
</dbReference>
<feature type="transmembrane region" description="Helical" evidence="1">
    <location>
        <begin position="7"/>
        <end position="30"/>
    </location>
</feature>
<accession>A0ABW1TAX2</accession>
<feature type="domain" description="DUF3955" evidence="2">
    <location>
        <begin position="12"/>
        <end position="66"/>
    </location>
</feature>
<reference evidence="4" key="1">
    <citation type="journal article" date="2019" name="Int. J. Syst. Evol. Microbiol.">
        <title>The Global Catalogue of Microorganisms (GCM) 10K type strain sequencing project: providing services to taxonomists for standard genome sequencing and annotation.</title>
        <authorList>
            <consortium name="The Broad Institute Genomics Platform"/>
            <consortium name="The Broad Institute Genome Sequencing Center for Infectious Disease"/>
            <person name="Wu L."/>
            <person name="Ma J."/>
        </authorList>
    </citation>
    <scope>NUCLEOTIDE SEQUENCE [LARGE SCALE GENOMIC DNA]</scope>
    <source>
        <strain evidence="4">CCM 8950</strain>
    </source>
</reference>
<proteinExistence type="predicted"/>
<keyword evidence="1" id="KW-0812">Transmembrane</keyword>
<organism evidence="3 4">
    <name type="scientific">Secundilactobacillus hailunensis</name>
    <dbReference type="NCBI Taxonomy" id="2559923"/>
    <lineage>
        <taxon>Bacteria</taxon>
        <taxon>Bacillati</taxon>
        <taxon>Bacillota</taxon>
        <taxon>Bacilli</taxon>
        <taxon>Lactobacillales</taxon>
        <taxon>Lactobacillaceae</taxon>
        <taxon>Secundilactobacillus</taxon>
    </lineage>
</organism>
<keyword evidence="4" id="KW-1185">Reference proteome</keyword>
<evidence type="ECO:0000256" key="1">
    <source>
        <dbReference type="SAM" id="Phobius"/>
    </source>
</evidence>
<protein>
    <submittedName>
        <fullName evidence="3">DUF3955 domain-containing protein</fullName>
    </submittedName>
</protein>
<dbReference type="Pfam" id="PF13127">
    <property type="entry name" value="DUF3955"/>
    <property type="match status" value="1"/>
</dbReference>
<evidence type="ECO:0000313" key="4">
    <source>
        <dbReference type="Proteomes" id="UP001596190"/>
    </source>
</evidence>